<dbReference type="PANTHER" id="PTHR28128">
    <property type="entry name" value="GOLGI APPARATUS MEMBRANE PROTEIN TVP15"/>
    <property type="match status" value="1"/>
</dbReference>
<keyword evidence="4 6" id="KW-0472">Membrane</keyword>
<evidence type="ECO:0000313" key="8">
    <source>
        <dbReference type="Proteomes" id="UP000009168"/>
    </source>
</evidence>
<proteinExistence type="predicted"/>
<gene>
    <name evidence="7" type="ORF">TTHERM_00016440</name>
</gene>
<organism evidence="7 8">
    <name type="scientific">Tetrahymena thermophila (strain SB210)</name>
    <dbReference type="NCBI Taxonomy" id="312017"/>
    <lineage>
        <taxon>Eukaryota</taxon>
        <taxon>Sar</taxon>
        <taxon>Alveolata</taxon>
        <taxon>Ciliophora</taxon>
        <taxon>Intramacronucleata</taxon>
        <taxon>Oligohymenophorea</taxon>
        <taxon>Hymenostomatida</taxon>
        <taxon>Tetrahymenina</taxon>
        <taxon>Tetrahymenidae</taxon>
        <taxon>Tetrahymena</taxon>
    </lineage>
</organism>
<dbReference type="GeneID" id="7826873"/>
<keyword evidence="2 6" id="KW-0812">Transmembrane</keyword>
<feature type="compositionally biased region" description="Basic and acidic residues" evidence="5">
    <location>
        <begin position="199"/>
        <end position="208"/>
    </location>
</feature>
<dbReference type="EMBL" id="GG662845">
    <property type="protein sequence ID" value="EAR88178.3"/>
    <property type="molecule type" value="Genomic_DNA"/>
</dbReference>
<protein>
    <submittedName>
        <fullName evidence="7">COPI associated protein</fullName>
    </submittedName>
</protein>
<dbReference type="HOGENOM" id="CLU_1699106_0_0_1"/>
<dbReference type="GO" id="GO:0016020">
    <property type="term" value="C:membrane"/>
    <property type="evidence" value="ECO:0007669"/>
    <property type="project" value="UniProtKB-SubCell"/>
</dbReference>
<name>Q22RE4_TETTS</name>
<evidence type="ECO:0000256" key="4">
    <source>
        <dbReference type="ARBA" id="ARBA00023136"/>
    </source>
</evidence>
<dbReference type="RefSeq" id="XP_001008423.3">
    <property type="nucleotide sequence ID" value="XM_001008423.3"/>
</dbReference>
<dbReference type="AlphaFoldDB" id="Q22RE4"/>
<evidence type="ECO:0000256" key="1">
    <source>
        <dbReference type="ARBA" id="ARBA00004141"/>
    </source>
</evidence>
<evidence type="ECO:0000313" key="7">
    <source>
        <dbReference type="EMBL" id="EAR88178.3"/>
    </source>
</evidence>
<keyword evidence="8" id="KW-1185">Reference proteome</keyword>
<feature type="transmembrane region" description="Helical" evidence="6">
    <location>
        <begin position="130"/>
        <end position="148"/>
    </location>
</feature>
<evidence type="ECO:0000256" key="3">
    <source>
        <dbReference type="ARBA" id="ARBA00022989"/>
    </source>
</evidence>
<feature type="transmembrane region" description="Helical" evidence="6">
    <location>
        <begin position="96"/>
        <end position="118"/>
    </location>
</feature>
<evidence type="ECO:0000256" key="2">
    <source>
        <dbReference type="ARBA" id="ARBA00022692"/>
    </source>
</evidence>
<dbReference type="Proteomes" id="UP000009168">
    <property type="component" value="Unassembled WGS sequence"/>
</dbReference>
<evidence type="ECO:0000256" key="6">
    <source>
        <dbReference type="SAM" id="Phobius"/>
    </source>
</evidence>
<dbReference type="KEGG" id="tet:TTHERM_00016440"/>
<dbReference type="PANTHER" id="PTHR28128:SF1">
    <property type="entry name" value="GOLGI APPARATUS MEMBRANE PROTEIN TVP15"/>
    <property type="match status" value="1"/>
</dbReference>
<dbReference type="eggNOG" id="ENOG502SZSD">
    <property type="taxonomic scope" value="Eukaryota"/>
</dbReference>
<dbReference type="InParanoid" id="Q22RE4"/>
<feature type="region of interest" description="Disordered" evidence="5">
    <location>
        <begin position="187"/>
        <end position="208"/>
    </location>
</feature>
<dbReference type="InterPro" id="IPR013714">
    <property type="entry name" value="Golgi_TVP15"/>
</dbReference>
<dbReference type="Pfam" id="PF08507">
    <property type="entry name" value="COPI_assoc"/>
    <property type="match status" value="1"/>
</dbReference>
<sequence>MSYFEFVCKELIKINFSTNFLNKTNQLASKKERKITLSKQRVSDQYIKTEKEMEPKTILKIVVILDGLIVMIVPIIRFVYSSDQKPWSLKDQIWNFYWIVFGLMIILAEFNLKILLTYFNFLETQLGRGLFHIFIGTIMLGLPAYILAIGNQFNLHKIEEIKVFYKQQKINRFAQYCVRIYSPLHSSQEQKHKGPSSDWQHRQETGRYKHEQRQCFKQRSKGRLNYHRLMNLVIKYEQKSINIYCLSSRQINKIIYYFLRHFEKLFEYKNSKKQKWNLFTQYLSKSLCLFLFYL</sequence>
<reference evidence="8" key="1">
    <citation type="journal article" date="2006" name="PLoS Biol.">
        <title>Macronuclear genome sequence of the ciliate Tetrahymena thermophila, a model eukaryote.</title>
        <authorList>
            <person name="Eisen J.A."/>
            <person name="Coyne R.S."/>
            <person name="Wu M."/>
            <person name="Wu D."/>
            <person name="Thiagarajan M."/>
            <person name="Wortman J.R."/>
            <person name="Badger J.H."/>
            <person name="Ren Q."/>
            <person name="Amedeo P."/>
            <person name="Jones K.M."/>
            <person name="Tallon L.J."/>
            <person name="Delcher A.L."/>
            <person name="Salzberg S.L."/>
            <person name="Silva J.C."/>
            <person name="Haas B.J."/>
            <person name="Majoros W.H."/>
            <person name="Farzad M."/>
            <person name="Carlton J.M."/>
            <person name="Smith R.K. Jr."/>
            <person name="Garg J."/>
            <person name="Pearlman R.E."/>
            <person name="Karrer K.M."/>
            <person name="Sun L."/>
            <person name="Manning G."/>
            <person name="Elde N.C."/>
            <person name="Turkewitz A.P."/>
            <person name="Asai D.J."/>
            <person name="Wilkes D.E."/>
            <person name="Wang Y."/>
            <person name="Cai H."/>
            <person name="Collins K."/>
            <person name="Stewart B.A."/>
            <person name="Lee S.R."/>
            <person name="Wilamowska K."/>
            <person name="Weinberg Z."/>
            <person name="Ruzzo W.L."/>
            <person name="Wloga D."/>
            <person name="Gaertig J."/>
            <person name="Frankel J."/>
            <person name="Tsao C.-C."/>
            <person name="Gorovsky M.A."/>
            <person name="Keeling P.J."/>
            <person name="Waller R.F."/>
            <person name="Patron N.J."/>
            <person name="Cherry J.M."/>
            <person name="Stover N.A."/>
            <person name="Krieger C.J."/>
            <person name="del Toro C."/>
            <person name="Ryder H.F."/>
            <person name="Williamson S.C."/>
            <person name="Barbeau R.A."/>
            <person name="Hamilton E.P."/>
            <person name="Orias E."/>
        </authorList>
    </citation>
    <scope>NUCLEOTIDE SEQUENCE [LARGE SCALE GENOMIC DNA]</scope>
    <source>
        <strain evidence="8">SB210</strain>
    </source>
</reference>
<keyword evidence="3 6" id="KW-1133">Transmembrane helix</keyword>
<dbReference type="OrthoDB" id="423534at2759"/>
<feature type="transmembrane region" description="Helical" evidence="6">
    <location>
        <begin position="57"/>
        <end position="76"/>
    </location>
</feature>
<comment type="subcellular location">
    <subcellularLocation>
        <location evidence="1">Membrane</location>
        <topology evidence="1">Multi-pass membrane protein</topology>
    </subcellularLocation>
</comment>
<evidence type="ECO:0000256" key="5">
    <source>
        <dbReference type="SAM" id="MobiDB-lite"/>
    </source>
</evidence>
<accession>Q22RE4</accession>